<dbReference type="AlphaFoldDB" id="A0AA87NTF3"/>
<gene>
    <name evidence="1" type="ORF">HMPREF9195_00338</name>
</gene>
<dbReference type="InterPro" id="IPR044925">
    <property type="entry name" value="His-Me_finger_sf"/>
</dbReference>
<dbReference type="EMBL" id="ATFE01000003">
    <property type="protein sequence ID" value="EPF29635.1"/>
    <property type="molecule type" value="Genomic_DNA"/>
</dbReference>
<name>A0AA87NTF3_TREMD</name>
<protein>
    <recommendedName>
        <fullName evidence="3">HNH nuclease domain-containing protein</fullName>
    </recommendedName>
</protein>
<proteinExistence type="predicted"/>
<comment type="caution">
    <text evidence="1">The sequence shown here is derived from an EMBL/GenBank/DDBJ whole genome shotgun (WGS) entry which is preliminary data.</text>
</comment>
<dbReference type="Proteomes" id="UP000014634">
    <property type="component" value="Unassembled WGS sequence"/>
</dbReference>
<evidence type="ECO:0008006" key="3">
    <source>
        <dbReference type="Google" id="ProtNLM"/>
    </source>
</evidence>
<dbReference type="RefSeq" id="WP_016522334.1">
    <property type="nucleotide sequence ID" value="NZ_KE332517.1"/>
</dbReference>
<organism evidence="1 2">
    <name type="scientific">Treponema medium ATCC 700293</name>
    <dbReference type="NCBI Taxonomy" id="1125700"/>
    <lineage>
        <taxon>Bacteria</taxon>
        <taxon>Pseudomonadati</taxon>
        <taxon>Spirochaetota</taxon>
        <taxon>Spirochaetia</taxon>
        <taxon>Spirochaetales</taxon>
        <taxon>Treponemataceae</taxon>
        <taxon>Treponema</taxon>
    </lineage>
</organism>
<dbReference type="SUPFAM" id="SSF54060">
    <property type="entry name" value="His-Me finger endonucleases"/>
    <property type="match status" value="1"/>
</dbReference>
<evidence type="ECO:0000313" key="2">
    <source>
        <dbReference type="Proteomes" id="UP000014634"/>
    </source>
</evidence>
<reference evidence="1 2" key="1">
    <citation type="submission" date="2013-04" db="EMBL/GenBank/DDBJ databases">
        <title>The Genome Sequence of Treponema medium ATCC 700293.</title>
        <authorList>
            <consortium name="The Broad Institute Genomics Platform"/>
            <person name="Earl A."/>
            <person name="Ward D."/>
            <person name="Feldgarden M."/>
            <person name="Gevers D."/>
            <person name="Leonetti C."/>
            <person name="Blanton J.M."/>
            <person name="Dewhirst F.E."/>
            <person name="Izard J."/>
            <person name="Walker B."/>
            <person name="Young S."/>
            <person name="Zeng Q."/>
            <person name="Gargeya S."/>
            <person name="Fitzgerald M."/>
            <person name="Haas B."/>
            <person name="Abouelleil A."/>
            <person name="Allen A.W."/>
            <person name="Alvarado L."/>
            <person name="Arachchi H.M."/>
            <person name="Berlin A.M."/>
            <person name="Chapman S.B."/>
            <person name="Gainer-Dewar J."/>
            <person name="Goldberg J."/>
            <person name="Griggs A."/>
            <person name="Gujja S."/>
            <person name="Hansen M."/>
            <person name="Howarth C."/>
            <person name="Imamovic A."/>
            <person name="Ireland A."/>
            <person name="Larimer J."/>
            <person name="McCowan C."/>
            <person name="Murphy C."/>
            <person name="Pearson M."/>
            <person name="Poon T.W."/>
            <person name="Priest M."/>
            <person name="Roberts A."/>
            <person name="Saif S."/>
            <person name="Shea T."/>
            <person name="Sisk P."/>
            <person name="Sykes S."/>
            <person name="Wortman J."/>
            <person name="Nusbaum C."/>
            <person name="Birren B."/>
        </authorList>
    </citation>
    <scope>NUCLEOTIDE SEQUENCE [LARGE SCALE GENOMIC DNA]</scope>
    <source>
        <strain evidence="1 2">ATCC 700293</strain>
    </source>
</reference>
<evidence type="ECO:0000313" key="1">
    <source>
        <dbReference type="EMBL" id="EPF29635.1"/>
    </source>
</evidence>
<sequence>MGNDIVYKSYLNDKEFIEWKTRFENILLLNQLRYDKNKQIVSERQIIDSKMLGTLCMDEFIPGEIWKTYPYNKDYSISSFGRVKYRERMVPQKDEEGKIGWLKLDGTDFDNKLLQYYTYQLTAWTFLIRPNTGEYHIHHITNNGYDNSIGNLIYLSKTQHEEIHRIENKYKEL</sequence>
<accession>A0AA87NTF3</accession>
<dbReference type="Gene3D" id="3.90.75.20">
    <property type="match status" value="1"/>
</dbReference>